<dbReference type="OrthoDB" id="8526323at2"/>
<dbReference type="Gene3D" id="1.10.3480.10">
    <property type="entry name" value="TorD-like"/>
    <property type="match status" value="1"/>
</dbReference>
<keyword evidence="1" id="KW-0143">Chaperone</keyword>
<dbReference type="RefSeq" id="WP_089515353.1">
    <property type="nucleotide sequence ID" value="NZ_NJGG01000001.1"/>
</dbReference>
<dbReference type="PANTHER" id="PTHR34227">
    <property type="entry name" value="CHAPERONE PROTEIN YCDY"/>
    <property type="match status" value="1"/>
</dbReference>
<evidence type="ECO:0008006" key="4">
    <source>
        <dbReference type="Google" id="ProtNLM"/>
    </source>
</evidence>
<organism evidence="2 3">
    <name type="scientific">Polynucleobacter cosmopolitanus</name>
    <dbReference type="NCBI Taxonomy" id="351345"/>
    <lineage>
        <taxon>Bacteria</taxon>
        <taxon>Pseudomonadati</taxon>
        <taxon>Pseudomonadota</taxon>
        <taxon>Betaproteobacteria</taxon>
        <taxon>Burkholderiales</taxon>
        <taxon>Burkholderiaceae</taxon>
        <taxon>Polynucleobacter</taxon>
    </lineage>
</organism>
<evidence type="ECO:0000313" key="3">
    <source>
        <dbReference type="Proteomes" id="UP000215188"/>
    </source>
</evidence>
<gene>
    <name evidence="2" type="ORF">AOC33_04470</name>
</gene>
<sequence>MSDMEKKLDEEVTALSADGLEEDVARADLYGLLATLFYQAPDDDLLHRIAASAAYGTGSEAPDSAALTQAWDELVRVASSSTAQEWADEYQELFIGIGKPEVFLYGSYYQSGFLNEKPLVRLRDSLKELGLEAAENITESEDHIASLCEVMRYLIAGDDLAIANLTQQKKFFDEHLRSWVQELCDATEVHPMANHYKSVAMLAKAFFEVEAYAMDMVE</sequence>
<dbReference type="PANTHER" id="PTHR34227:SF1">
    <property type="entry name" value="DIMETHYL SULFOXIDE REDUCTASE CHAPERONE-RELATED"/>
    <property type="match status" value="1"/>
</dbReference>
<evidence type="ECO:0000256" key="1">
    <source>
        <dbReference type="ARBA" id="ARBA00023186"/>
    </source>
</evidence>
<name>A0A229FWE4_9BURK</name>
<dbReference type="EMBL" id="NJGG01000001">
    <property type="protein sequence ID" value="OXL16327.1"/>
    <property type="molecule type" value="Genomic_DNA"/>
</dbReference>
<dbReference type="InterPro" id="IPR020945">
    <property type="entry name" value="DMSO/NO3_reduct_chaperone"/>
</dbReference>
<comment type="caution">
    <text evidence="2">The sequence shown here is derived from an EMBL/GenBank/DDBJ whole genome shotgun (WGS) entry which is preliminary data.</text>
</comment>
<dbReference type="SUPFAM" id="SSF89155">
    <property type="entry name" value="TorD-like"/>
    <property type="match status" value="1"/>
</dbReference>
<dbReference type="Pfam" id="PF02613">
    <property type="entry name" value="Nitrate_red_del"/>
    <property type="match status" value="1"/>
</dbReference>
<proteinExistence type="predicted"/>
<reference evidence="2 3" key="1">
    <citation type="submission" date="2017-06" db="EMBL/GenBank/DDBJ databases">
        <title>Reclassification of a Polynucleobacter cosmopolitanus strain isolated from tropical Lake Victoria as Polynucleobacter victoriensis comb. nov.</title>
        <authorList>
            <person name="Hahn M.W."/>
        </authorList>
    </citation>
    <scope>NUCLEOTIDE SEQUENCE [LARGE SCALE GENOMIC DNA]</scope>
    <source>
        <strain evidence="2 3">MWH-MoIso2</strain>
    </source>
</reference>
<evidence type="ECO:0000313" key="2">
    <source>
        <dbReference type="EMBL" id="OXL16327.1"/>
    </source>
</evidence>
<accession>A0A229FWE4</accession>
<protein>
    <recommendedName>
        <fullName evidence="4">Molecular chaperone</fullName>
    </recommendedName>
</protein>
<dbReference type="InterPro" id="IPR036411">
    <property type="entry name" value="TorD-like_sf"/>
</dbReference>
<dbReference type="InterPro" id="IPR050289">
    <property type="entry name" value="TorD/DmsD_chaperones"/>
</dbReference>
<dbReference type="Proteomes" id="UP000215188">
    <property type="component" value="Unassembled WGS sequence"/>
</dbReference>
<keyword evidence="3" id="KW-1185">Reference proteome</keyword>
<dbReference type="AlphaFoldDB" id="A0A229FWE4"/>